<keyword evidence="5 12" id="KW-1133">Transmembrane helix</keyword>
<evidence type="ECO:0000256" key="10">
    <source>
        <dbReference type="ARBA" id="ARBA00023286"/>
    </source>
</evidence>
<keyword evidence="4 12" id="KW-0812">Transmembrane</keyword>
<dbReference type="AlphaFoldDB" id="A0AAV4QYV9"/>
<comment type="subcellular location">
    <subcellularLocation>
        <location evidence="1">Cell membrane</location>
        <topology evidence="1">Multi-pass membrane protein</topology>
    </subcellularLocation>
</comment>
<keyword evidence="8" id="KW-0675">Receptor</keyword>
<reference evidence="14 15" key="1">
    <citation type="submission" date="2021-06" db="EMBL/GenBank/DDBJ databases">
        <title>Caerostris darwini draft genome.</title>
        <authorList>
            <person name="Kono N."/>
            <person name="Arakawa K."/>
        </authorList>
    </citation>
    <scope>NUCLEOTIDE SEQUENCE [LARGE SCALE GENOMIC DNA]</scope>
</reference>
<dbReference type="InterPro" id="IPR052192">
    <property type="entry name" value="Insect_Ionotropic_Sensory_Rcpt"/>
</dbReference>
<gene>
    <name evidence="14" type="ORF">CDAR_68381</name>
</gene>
<keyword evidence="6" id="KW-0406">Ion transport</keyword>
<dbReference type="GO" id="GO:0015276">
    <property type="term" value="F:ligand-gated monoatomic ion channel activity"/>
    <property type="evidence" value="ECO:0007669"/>
    <property type="project" value="InterPro"/>
</dbReference>
<evidence type="ECO:0000256" key="5">
    <source>
        <dbReference type="ARBA" id="ARBA00022989"/>
    </source>
</evidence>
<dbReference type="Gene3D" id="3.40.190.10">
    <property type="entry name" value="Periplasmic binding protein-like II"/>
    <property type="match status" value="1"/>
</dbReference>
<keyword evidence="15" id="KW-1185">Reference proteome</keyword>
<protein>
    <recommendedName>
        <fullName evidence="13">Ionotropic glutamate receptor L-glutamate and glycine-binding domain-containing protein</fullName>
    </recommendedName>
</protein>
<evidence type="ECO:0000256" key="1">
    <source>
        <dbReference type="ARBA" id="ARBA00004651"/>
    </source>
</evidence>
<dbReference type="Pfam" id="PF10613">
    <property type="entry name" value="Lig_chan-Glu_bd"/>
    <property type="match status" value="1"/>
</dbReference>
<comment type="caution">
    <text evidence="14">The sequence shown here is derived from an EMBL/GenBank/DDBJ whole genome shotgun (WGS) entry which is preliminary data.</text>
</comment>
<dbReference type="Gene3D" id="1.10.287.70">
    <property type="match status" value="1"/>
</dbReference>
<organism evidence="14 15">
    <name type="scientific">Caerostris darwini</name>
    <dbReference type="NCBI Taxonomy" id="1538125"/>
    <lineage>
        <taxon>Eukaryota</taxon>
        <taxon>Metazoa</taxon>
        <taxon>Ecdysozoa</taxon>
        <taxon>Arthropoda</taxon>
        <taxon>Chelicerata</taxon>
        <taxon>Arachnida</taxon>
        <taxon>Araneae</taxon>
        <taxon>Araneomorphae</taxon>
        <taxon>Entelegynae</taxon>
        <taxon>Araneoidea</taxon>
        <taxon>Araneidae</taxon>
        <taxon>Caerostris</taxon>
    </lineage>
</organism>
<keyword evidence="10" id="KW-1071">Ligand-gated ion channel</keyword>
<evidence type="ECO:0000259" key="13">
    <source>
        <dbReference type="Pfam" id="PF10613"/>
    </source>
</evidence>
<evidence type="ECO:0000256" key="4">
    <source>
        <dbReference type="ARBA" id="ARBA00022692"/>
    </source>
</evidence>
<sequence length="350" mass="39434">MRPEFKVRYTEWPPWAMDVPVGNKTALDGVLKDVFGALSYSLNYKFQIQSQADHQFGALQADGSYSGMLGALHKKEVDVAGPLVASEQRAAVAEFTNCLEFSKLGIITGIMSSDRNMFLYAKVFSWQVWLALLMTIIGVSLVAALIYYVSVNGWEHNMISLLARYFWVFWSYLIGHDAGTTNHWALVNIWNRHSFRILLAAWLLGPVINSLFSFQGSITSTFAITKLRPVISDLEELARHTDVTPVTTRGSAVQICFMTSPDHSHLWKRMQNTSIIFSAKTVAESMKKIEKGTHILIVDYIYALSIASDYVKKTGRCTVQVEELLFCQNFIALALRKGTPAKTMRRINSR</sequence>
<dbReference type="SUPFAM" id="SSF53850">
    <property type="entry name" value="Periplasmic binding protein-like II"/>
    <property type="match status" value="1"/>
</dbReference>
<keyword evidence="2" id="KW-0813">Transport</keyword>
<evidence type="ECO:0000256" key="3">
    <source>
        <dbReference type="ARBA" id="ARBA00022475"/>
    </source>
</evidence>
<evidence type="ECO:0000256" key="11">
    <source>
        <dbReference type="ARBA" id="ARBA00023303"/>
    </source>
</evidence>
<evidence type="ECO:0000256" key="8">
    <source>
        <dbReference type="ARBA" id="ARBA00023170"/>
    </source>
</evidence>
<dbReference type="PANTHER" id="PTHR42643">
    <property type="entry name" value="IONOTROPIC RECEPTOR 20A-RELATED"/>
    <property type="match status" value="1"/>
</dbReference>
<dbReference type="InterPro" id="IPR019594">
    <property type="entry name" value="Glu/Gly-bd"/>
</dbReference>
<keyword evidence="9" id="KW-0325">Glycoprotein</keyword>
<dbReference type="EMBL" id="BPLQ01005250">
    <property type="protein sequence ID" value="GIY13524.1"/>
    <property type="molecule type" value="Genomic_DNA"/>
</dbReference>
<dbReference type="PANTHER" id="PTHR42643:SF24">
    <property type="entry name" value="IONOTROPIC RECEPTOR 60A"/>
    <property type="match status" value="1"/>
</dbReference>
<accession>A0AAV4QYV9</accession>
<evidence type="ECO:0000313" key="14">
    <source>
        <dbReference type="EMBL" id="GIY13524.1"/>
    </source>
</evidence>
<evidence type="ECO:0000256" key="6">
    <source>
        <dbReference type="ARBA" id="ARBA00023065"/>
    </source>
</evidence>
<feature type="transmembrane region" description="Helical" evidence="12">
    <location>
        <begin position="128"/>
        <end position="150"/>
    </location>
</feature>
<feature type="domain" description="Ionotropic glutamate receptor L-glutamate and glycine-binding" evidence="13">
    <location>
        <begin position="5"/>
        <end position="107"/>
    </location>
</feature>
<evidence type="ECO:0000256" key="9">
    <source>
        <dbReference type="ARBA" id="ARBA00023180"/>
    </source>
</evidence>
<feature type="transmembrane region" description="Helical" evidence="12">
    <location>
        <begin position="195"/>
        <end position="214"/>
    </location>
</feature>
<keyword evidence="3" id="KW-1003">Cell membrane</keyword>
<keyword evidence="11" id="KW-0407">Ion channel</keyword>
<evidence type="ECO:0000256" key="2">
    <source>
        <dbReference type="ARBA" id="ARBA00022448"/>
    </source>
</evidence>
<dbReference type="Proteomes" id="UP001054837">
    <property type="component" value="Unassembled WGS sequence"/>
</dbReference>
<evidence type="ECO:0000256" key="7">
    <source>
        <dbReference type="ARBA" id="ARBA00023136"/>
    </source>
</evidence>
<name>A0AAV4QYV9_9ARAC</name>
<evidence type="ECO:0000256" key="12">
    <source>
        <dbReference type="SAM" id="Phobius"/>
    </source>
</evidence>
<keyword evidence="7 12" id="KW-0472">Membrane</keyword>
<evidence type="ECO:0000313" key="15">
    <source>
        <dbReference type="Proteomes" id="UP001054837"/>
    </source>
</evidence>
<proteinExistence type="predicted"/>
<dbReference type="GO" id="GO:0005886">
    <property type="term" value="C:plasma membrane"/>
    <property type="evidence" value="ECO:0007669"/>
    <property type="project" value="UniProtKB-SubCell"/>
</dbReference>